<reference evidence="2 3" key="1">
    <citation type="journal article" date="2016" name="Sci. Rep.">
        <title>The Dendrobium catenatum Lindl. genome sequence provides insights into polysaccharide synthase, floral development and adaptive evolution.</title>
        <authorList>
            <person name="Zhang G.Q."/>
            <person name="Xu Q."/>
            <person name="Bian C."/>
            <person name="Tsai W.C."/>
            <person name="Yeh C.M."/>
            <person name="Liu K.W."/>
            <person name="Yoshida K."/>
            <person name="Zhang L.S."/>
            <person name="Chang S.B."/>
            <person name="Chen F."/>
            <person name="Shi Y."/>
            <person name="Su Y.Y."/>
            <person name="Zhang Y.Q."/>
            <person name="Chen L.J."/>
            <person name="Yin Y."/>
            <person name="Lin M."/>
            <person name="Huang H."/>
            <person name="Deng H."/>
            <person name="Wang Z.W."/>
            <person name="Zhu S.L."/>
            <person name="Zhao X."/>
            <person name="Deng C."/>
            <person name="Niu S.C."/>
            <person name="Huang J."/>
            <person name="Wang M."/>
            <person name="Liu G.H."/>
            <person name="Yang H.J."/>
            <person name="Xiao X.J."/>
            <person name="Hsiao Y.Y."/>
            <person name="Wu W.L."/>
            <person name="Chen Y.Y."/>
            <person name="Mitsuda N."/>
            <person name="Ohme-Takagi M."/>
            <person name="Luo Y.B."/>
            <person name="Van de Peer Y."/>
            <person name="Liu Z.J."/>
        </authorList>
    </citation>
    <scope>NUCLEOTIDE SEQUENCE [LARGE SCALE GENOMIC DNA]</scope>
    <source>
        <tissue evidence="2">The whole plant</tissue>
    </source>
</reference>
<sequence length="281" mass="29865">MASSLLPMYSSWFGLSVGKPLKIDAATSLGSRPSLARVLVELNITKPYSNKVWLGSKKLGSANLPLPVKPIVEDSVNLVVSVNPVVPFVLVPEVQGLCCDVDILEEDATVLFPVNELGYLVPTSPNPLSVILLNIVISIDEVPCVAVEDSGDSGIPNELPPGSRLSCSSVNLIGDRLVTPSSVVSVGSGVAPIFISPNTPFITGHFVEVHVSFISPKALVTQMGSANSEEDVRMQLDWHQCSSDSSSEASGDDEPMAYFPLKNDRPVVLISSRGRGKCGRK</sequence>
<feature type="region of interest" description="Disordered" evidence="1">
    <location>
        <begin position="239"/>
        <end position="259"/>
    </location>
</feature>
<reference evidence="2 3" key="2">
    <citation type="journal article" date="2017" name="Nature">
        <title>The Apostasia genome and the evolution of orchids.</title>
        <authorList>
            <person name="Zhang G.Q."/>
            <person name="Liu K.W."/>
            <person name="Li Z."/>
            <person name="Lohaus R."/>
            <person name="Hsiao Y.Y."/>
            <person name="Niu S.C."/>
            <person name="Wang J.Y."/>
            <person name="Lin Y.C."/>
            <person name="Xu Q."/>
            <person name="Chen L.J."/>
            <person name="Yoshida K."/>
            <person name="Fujiwara S."/>
            <person name="Wang Z.W."/>
            <person name="Zhang Y.Q."/>
            <person name="Mitsuda N."/>
            <person name="Wang M."/>
            <person name="Liu G.H."/>
            <person name="Pecoraro L."/>
            <person name="Huang H.X."/>
            <person name="Xiao X.J."/>
            <person name="Lin M."/>
            <person name="Wu X.Y."/>
            <person name="Wu W.L."/>
            <person name="Chen Y.Y."/>
            <person name="Chang S.B."/>
            <person name="Sakamoto S."/>
            <person name="Ohme-Takagi M."/>
            <person name="Yagi M."/>
            <person name="Zeng S.J."/>
            <person name="Shen C.Y."/>
            <person name="Yeh C.M."/>
            <person name="Luo Y.B."/>
            <person name="Tsai W.C."/>
            <person name="Van de Peer Y."/>
            <person name="Liu Z.J."/>
        </authorList>
    </citation>
    <scope>NUCLEOTIDE SEQUENCE [LARGE SCALE GENOMIC DNA]</scope>
    <source>
        <tissue evidence="2">The whole plant</tissue>
    </source>
</reference>
<evidence type="ECO:0000313" key="3">
    <source>
        <dbReference type="Proteomes" id="UP000233837"/>
    </source>
</evidence>
<gene>
    <name evidence="2" type="ORF">MA16_Dca004319</name>
</gene>
<dbReference type="Proteomes" id="UP000233837">
    <property type="component" value="Unassembled WGS sequence"/>
</dbReference>
<proteinExistence type="predicted"/>
<name>A0A2I0W736_9ASPA</name>
<protein>
    <submittedName>
        <fullName evidence="2">Uncharacterized protein</fullName>
    </submittedName>
</protein>
<organism evidence="2 3">
    <name type="scientific">Dendrobium catenatum</name>
    <dbReference type="NCBI Taxonomy" id="906689"/>
    <lineage>
        <taxon>Eukaryota</taxon>
        <taxon>Viridiplantae</taxon>
        <taxon>Streptophyta</taxon>
        <taxon>Embryophyta</taxon>
        <taxon>Tracheophyta</taxon>
        <taxon>Spermatophyta</taxon>
        <taxon>Magnoliopsida</taxon>
        <taxon>Liliopsida</taxon>
        <taxon>Asparagales</taxon>
        <taxon>Orchidaceae</taxon>
        <taxon>Epidendroideae</taxon>
        <taxon>Malaxideae</taxon>
        <taxon>Dendrobiinae</taxon>
        <taxon>Dendrobium</taxon>
    </lineage>
</organism>
<dbReference type="EMBL" id="KZ502877">
    <property type="protein sequence ID" value="PKU71477.1"/>
    <property type="molecule type" value="Genomic_DNA"/>
</dbReference>
<keyword evidence="3" id="KW-1185">Reference proteome</keyword>
<evidence type="ECO:0000256" key="1">
    <source>
        <dbReference type="SAM" id="MobiDB-lite"/>
    </source>
</evidence>
<evidence type="ECO:0000313" key="2">
    <source>
        <dbReference type="EMBL" id="PKU71477.1"/>
    </source>
</evidence>
<accession>A0A2I0W736</accession>
<dbReference type="AlphaFoldDB" id="A0A2I0W736"/>